<reference evidence="1" key="1">
    <citation type="submission" date="2021-06" db="EMBL/GenBank/DDBJ databases">
        <title>Genome-based taxonomic framework of Microbacterium strains isolated from marine environment, the description of four new species and reclassification of four preexisting species.</title>
        <authorList>
            <person name="Lee S.D."/>
            <person name="Kim S.-M."/>
            <person name="Byeon Y.-S."/>
            <person name="Yang H.L."/>
            <person name="Kim I.S."/>
        </authorList>
    </citation>
    <scope>NUCLEOTIDE SEQUENCE</scope>
    <source>
        <strain evidence="1">KACC 20510</strain>
    </source>
</reference>
<dbReference type="Pfam" id="PF19614">
    <property type="entry name" value="DUF6119"/>
    <property type="match status" value="1"/>
</dbReference>
<dbReference type="NCBIfam" id="TIGR04141">
    <property type="entry name" value="TIGR04141 family sporadically distributed protein"/>
    <property type="match status" value="1"/>
</dbReference>
<comment type="caution">
    <text evidence="1">The sequence shown here is derived from an EMBL/GenBank/DDBJ whole genome shotgun (WGS) entry which is preliminary data.</text>
</comment>
<name>A0ABT8FWP5_9MICO</name>
<evidence type="ECO:0000313" key="2">
    <source>
        <dbReference type="Proteomes" id="UP001172731"/>
    </source>
</evidence>
<keyword evidence="2" id="KW-1185">Reference proteome</keyword>
<proteinExistence type="predicted"/>
<dbReference type="InterPro" id="IPR026487">
    <property type="entry name" value="CHP04141"/>
</dbReference>
<dbReference type="Proteomes" id="UP001172731">
    <property type="component" value="Unassembled WGS sequence"/>
</dbReference>
<gene>
    <name evidence="1" type="ORF">KZC48_15180</name>
</gene>
<dbReference type="RefSeq" id="WP_301135805.1">
    <property type="nucleotide sequence ID" value="NZ_BAAAUQ010000015.1"/>
</dbReference>
<organism evidence="1 2">
    <name type="scientific">Microbacterium aurantiacum</name>
    <dbReference type="NCBI Taxonomy" id="162393"/>
    <lineage>
        <taxon>Bacteria</taxon>
        <taxon>Bacillati</taxon>
        <taxon>Actinomycetota</taxon>
        <taxon>Actinomycetes</taxon>
        <taxon>Micrococcales</taxon>
        <taxon>Microbacteriaceae</taxon>
        <taxon>Microbacterium</taxon>
    </lineage>
</organism>
<accession>A0ABT8FWP5</accession>
<dbReference type="EMBL" id="JAHWXI010000033">
    <property type="protein sequence ID" value="MDN4465729.1"/>
    <property type="molecule type" value="Genomic_DNA"/>
</dbReference>
<sequence>MTLNRFTIHLLHDVNEPDDALDPDRPHQVLELPQGSGLSGRFYYSARPARPPAWVTFMDSVTGVRPPELVSSSASGVLVVENSGRFFALTFGYGRGLLDASKVQQGFGLRVALNRIDARQLRSLDTKTFEDIVVSTSIQSSKSAQLPTFGVDVSRDILRAATGEPTDDRLGKRVSGSDAIVLNIQIDAQHLPDLLTELLTAYQEDSYKSDFGWIDDLTQVREKRLVDLLDEQLATQLSVGDTTTTHLAMPDVVDWEDVDAFRITGTRGATYEDLDLDLYLDTLATTADITTQLLRSRNVHVRYTRSPHDWAKGWTLYQCLVSEQRFDGNLYVLINGSWFRVAETLVEQVDEYTTSIPVCSMMLPNSKQGESEREYNVTLASASDDLLLLDAKIRRPGGAASGIEMCDLLSKSGRIIHVKRKARSATLSHLFAQGSVSARTFLEDGAFRDGVRDAIEKLALVDEHDWLEVIPARGATPTAADYTVAYLVIAPSSKSGTDWLPFFSKLNLMQHAREIRRMGFGVELARVSVSS</sequence>
<evidence type="ECO:0000313" key="1">
    <source>
        <dbReference type="EMBL" id="MDN4465729.1"/>
    </source>
</evidence>
<protein>
    <submittedName>
        <fullName evidence="1">TIGR04141 family sporadically distributed protein</fullName>
    </submittedName>
</protein>